<dbReference type="GO" id="GO:0004601">
    <property type="term" value="F:peroxidase activity"/>
    <property type="evidence" value="ECO:0007669"/>
    <property type="project" value="UniProtKB-KW"/>
</dbReference>
<comment type="similarity">
    <text evidence="1 4">Belongs to the glutathione peroxidase family.</text>
</comment>
<dbReference type="PANTHER" id="PTHR11592:SF78">
    <property type="entry name" value="GLUTATHIONE PEROXIDASE"/>
    <property type="match status" value="1"/>
</dbReference>
<evidence type="ECO:0000256" key="2">
    <source>
        <dbReference type="ARBA" id="ARBA00022559"/>
    </source>
</evidence>
<dbReference type="InterPro" id="IPR036249">
    <property type="entry name" value="Thioredoxin-like_sf"/>
</dbReference>
<dbReference type="AlphaFoldDB" id="A0A9N8DPB2"/>
<dbReference type="Proteomes" id="UP001153069">
    <property type="component" value="Unassembled WGS sequence"/>
</dbReference>
<dbReference type="SUPFAM" id="SSF52833">
    <property type="entry name" value="Thioredoxin-like"/>
    <property type="match status" value="1"/>
</dbReference>
<evidence type="ECO:0000313" key="5">
    <source>
        <dbReference type="EMBL" id="CAB9505770.1"/>
    </source>
</evidence>
<dbReference type="EMBL" id="CAICTM010000242">
    <property type="protein sequence ID" value="CAB9505770.1"/>
    <property type="molecule type" value="Genomic_DNA"/>
</dbReference>
<keyword evidence="2 4" id="KW-0575">Peroxidase</keyword>
<protein>
    <recommendedName>
        <fullName evidence="4">Glutathione peroxidase</fullName>
    </recommendedName>
</protein>
<gene>
    <name evidence="6" type="ORF">SEMRO_1565_G282790.1</name>
    <name evidence="5" type="ORF">SEMRO_243_G096810.1</name>
</gene>
<dbReference type="PRINTS" id="PR01011">
    <property type="entry name" value="GLUTPROXDASE"/>
</dbReference>
<dbReference type="PROSITE" id="PS51355">
    <property type="entry name" value="GLUTATHIONE_PEROXID_3"/>
    <property type="match status" value="1"/>
</dbReference>
<keyword evidence="7" id="KW-1185">Reference proteome</keyword>
<evidence type="ECO:0000313" key="6">
    <source>
        <dbReference type="EMBL" id="CAB9524652.1"/>
    </source>
</evidence>
<sequence length="122" mass="13893">MADKYKGKGLRILAFPCNQFGGQEPGTHQEIIEFTKTFDPDMPEKLEFFEKGDVNGANTREVFGFLKHTLPNDDGTTGIRWNFAKFLVDHEGKPYKRFSPQIAPNDMVVDIDELLNKRSSPN</sequence>
<dbReference type="EMBL" id="CAICTM010001563">
    <property type="protein sequence ID" value="CAB9524652.1"/>
    <property type="molecule type" value="Genomic_DNA"/>
</dbReference>
<reference evidence="5" key="1">
    <citation type="submission" date="2020-06" db="EMBL/GenBank/DDBJ databases">
        <authorList>
            <consortium name="Plant Systems Biology data submission"/>
        </authorList>
    </citation>
    <scope>NUCLEOTIDE SEQUENCE</scope>
    <source>
        <strain evidence="5">D6</strain>
    </source>
</reference>
<dbReference type="Pfam" id="PF00255">
    <property type="entry name" value="GSHPx"/>
    <property type="match status" value="1"/>
</dbReference>
<evidence type="ECO:0000313" key="7">
    <source>
        <dbReference type="Proteomes" id="UP001153069"/>
    </source>
</evidence>
<dbReference type="InterPro" id="IPR029760">
    <property type="entry name" value="GPX_CS"/>
</dbReference>
<proteinExistence type="inferred from homology"/>
<comment type="caution">
    <text evidence="5">The sequence shown here is derived from an EMBL/GenBank/DDBJ whole genome shotgun (WGS) entry which is preliminary data.</text>
</comment>
<accession>A0A9N8DPB2</accession>
<evidence type="ECO:0000256" key="1">
    <source>
        <dbReference type="ARBA" id="ARBA00006926"/>
    </source>
</evidence>
<organism evidence="5 7">
    <name type="scientific">Seminavis robusta</name>
    <dbReference type="NCBI Taxonomy" id="568900"/>
    <lineage>
        <taxon>Eukaryota</taxon>
        <taxon>Sar</taxon>
        <taxon>Stramenopiles</taxon>
        <taxon>Ochrophyta</taxon>
        <taxon>Bacillariophyta</taxon>
        <taxon>Bacillariophyceae</taxon>
        <taxon>Bacillariophycidae</taxon>
        <taxon>Naviculales</taxon>
        <taxon>Naviculaceae</taxon>
        <taxon>Seminavis</taxon>
    </lineage>
</organism>
<dbReference type="OrthoDB" id="446890at2759"/>
<dbReference type="PANTHER" id="PTHR11592">
    <property type="entry name" value="GLUTATHIONE PEROXIDASE"/>
    <property type="match status" value="1"/>
</dbReference>
<evidence type="ECO:0000256" key="4">
    <source>
        <dbReference type="RuleBase" id="RU000499"/>
    </source>
</evidence>
<evidence type="ECO:0000256" key="3">
    <source>
        <dbReference type="ARBA" id="ARBA00023002"/>
    </source>
</evidence>
<dbReference type="PROSITE" id="PS00763">
    <property type="entry name" value="GLUTATHIONE_PEROXID_2"/>
    <property type="match status" value="1"/>
</dbReference>
<dbReference type="InterPro" id="IPR000889">
    <property type="entry name" value="Glutathione_peroxidase"/>
</dbReference>
<dbReference type="GO" id="GO:0006979">
    <property type="term" value="P:response to oxidative stress"/>
    <property type="evidence" value="ECO:0007669"/>
    <property type="project" value="InterPro"/>
</dbReference>
<dbReference type="Gene3D" id="3.40.30.10">
    <property type="entry name" value="Glutaredoxin"/>
    <property type="match status" value="1"/>
</dbReference>
<dbReference type="PIRSF" id="PIRSF000303">
    <property type="entry name" value="Glutathion_perox"/>
    <property type="match status" value="1"/>
</dbReference>
<keyword evidence="3 4" id="KW-0560">Oxidoreductase</keyword>
<name>A0A9N8DPB2_9STRA</name>